<comment type="caution">
    <text evidence="2">The sequence shown here is derived from an EMBL/GenBank/DDBJ whole genome shotgun (WGS) entry which is preliminary data.</text>
</comment>
<protein>
    <recommendedName>
        <fullName evidence="4">Mannosyl-glycoprotein endo-beta-N-acetylglucosamidase-like domain-containing protein</fullName>
    </recommendedName>
</protein>
<proteinExistence type="predicted"/>
<dbReference type="Proteomes" id="UP000606008">
    <property type="component" value="Unassembled WGS sequence"/>
</dbReference>
<evidence type="ECO:0000313" key="3">
    <source>
        <dbReference type="Proteomes" id="UP000606008"/>
    </source>
</evidence>
<accession>A0ABX0QGL9</accession>
<dbReference type="EMBL" id="WAEL01000005">
    <property type="protein sequence ID" value="NID11544.1"/>
    <property type="molecule type" value="Genomic_DNA"/>
</dbReference>
<keyword evidence="3" id="KW-1185">Reference proteome</keyword>
<evidence type="ECO:0008006" key="4">
    <source>
        <dbReference type="Google" id="ProtNLM"/>
    </source>
</evidence>
<evidence type="ECO:0000256" key="1">
    <source>
        <dbReference type="SAM" id="MobiDB-lite"/>
    </source>
</evidence>
<organism evidence="2 3">
    <name type="scientific">Fibrivirga algicola</name>
    <dbReference type="NCBI Taxonomy" id="2950420"/>
    <lineage>
        <taxon>Bacteria</taxon>
        <taxon>Pseudomonadati</taxon>
        <taxon>Bacteroidota</taxon>
        <taxon>Cytophagia</taxon>
        <taxon>Cytophagales</taxon>
        <taxon>Spirosomataceae</taxon>
        <taxon>Fibrivirga</taxon>
    </lineage>
</organism>
<name>A0ABX0QGL9_9BACT</name>
<gene>
    <name evidence="2" type="ORF">F7231_15320</name>
</gene>
<feature type="region of interest" description="Disordered" evidence="1">
    <location>
        <begin position="241"/>
        <end position="262"/>
    </location>
</feature>
<evidence type="ECO:0000313" key="2">
    <source>
        <dbReference type="EMBL" id="NID11544.1"/>
    </source>
</evidence>
<sequence length="352" mass="40724">MQEPIYDPERLKTDDAYTYSMLDVFTAHIESLLSYEDQVEYFIRISIAMGTHKDENGVIWQRSGMGMFGHTNTGPTWKETDDNGAVISQKHWGLAYPNNDKDLALTRKVWFEKVRHTEYSSFEQWVNEPLEQRKARYFASSEGWNSTDYARLQLTAIESMIKQFQTEYTVFREGKGKLTHEPEPVKQQRLNAPALIESELLGNPAINWLAFIRSSQLRSFGILWDMVAFKLFLLKEISNPTQPDQQGAIKSEPSATKTKRGKYIKHGRDQAIEQFRYFVRNTITTELRNRRTPNPAKIIAKAYKDVSEKVDAKGERIYNERTLRGYLPAANHETIFGEIHRQVSNELGLSIS</sequence>
<dbReference type="RefSeq" id="WP_166692525.1">
    <property type="nucleotide sequence ID" value="NZ_WAEL01000005.1"/>
</dbReference>
<reference evidence="2" key="1">
    <citation type="submission" date="2024-05" db="EMBL/GenBank/DDBJ databases">
        <authorList>
            <person name="Jung D.-H."/>
        </authorList>
    </citation>
    <scope>NUCLEOTIDE SEQUENCE</scope>
    <source>
        <strain evidence="2">JA-25</strain>
    </source>
</reference>